<dbReference type="GO" id="GO:0009380">
    <property type="term" value="C:excinuclease repair complex"/>
    <property type="evidence" value="ECO:0007669"/>
    <property type="project" value="InterPro"/>
</dbReference>
<dbReference type="InterPro" id="IPR038476">
    <property type="entry name" value="UvrC_RNase_H_dom_sf"/>
</dbReference>
<dbReference type="Gene3D" id="3.30.420.340">
    <property type="entry name" value="UvrC, RNAse H endonuclease domain"/>
    <property type="match status" value="1"/>
</dbReference>
<organism evidence="9">
    <name type="scientific">hydrothermal vent metagenome</name>
    <dbReference type="NCBI Taxonomy" id="652676"/>
    <lineage>
        <taxon>unclassified sequences</taxon>
        <taxon>metagenomes</taxon>
        <taxon>ecological metagenomes</taxon>
    </lineage>
</organism>
<dbReference type="NCBIfam" id="TIGR00194">
    <property type="entry name" value="uvrC"/>
    <property type="match status" value="1"/>
</dbReference>
<dbReference type="EMBL" id="UOEA01000060">
    <property type="protein sequence ID" value="VAV84080.1"/>
    <property type="molecule type" value="Genomic_DNA"/>
</dbReference>
<evidence type="ECO:0000313" key="9">
    <source>
        <dbReference type="EMBL" id="VAV84080.1"/>
    </source>
</evidence>
<dbReference type="InterPro" id="IPR036876">
    <property type="entry name" value="UVR_dom_sf"/>
</dbReference>
<keyword evidence="1" id="KW-0963">Cytoplasm</keyword>
<feature type="domain" description="UVR" evidence="6">
    <location>
        <begin position="210"/>
        <end position="245"/>
    </location>
</feature>
<evidence type="ECO:0000259" key="7">
    <source>
        <dbReference type="PROSITE" id="PS50164"/>
    </source>
</evidence>
<keyword evidence="4" id="KW-0267">Excision nuclease</keyword>
<dbReference type="HAMAP" id="MF_00203">
    <property type="entry name" value="UvrC"/>
    <property type="match status" value="1"/>
</dbReference>
<evidence type="ECO:0000259" key="8">
    <source>
        <dbReference type="PROSITE" id="PS50165"/>
    </source>
</evidence>
<dbReference type="PROSITE" id="PS50151">
    <property type="entry name" value="UVR"/>
    <property type="match status" value="1"/>
</dbReference>
<dbReference type="InterPro" id="IPR047296">
    <property type="entry name" value="GIY-YIG_UvrC_Cho"/>
</dbReference>
<evidence type="ECO:0000256" key="3">
    <source>
        <dbReference type="ARBA" id="ARBA00022769"/>
    </source>
</evidence>
<dbReference type="Pfam" id="PF01541">
    <property type="entry name" value="GIY-YIG"/>
    <property type="match status" value="1"/>
</dbReference>
<evidence type="ECO:0000256" key="2">
    <source>
        <dbReference type="ARBA" id="ARBA00022763"/>
    </source>
</evidence>
<dbReference type="FunFam" id="3.40.1440.10:FF:000001">
    <property type="entry name" value="UvrABC system protein C"/>
    <property type="match status" value="1"/>
</dbReference>
<dbReference type="Gene3D" id="4.10.860.10">
    <property type="entry name" value="UVR domain"/>
    <property type="match status" value="1"/>
</dbReference>
<dbReference type="GO" id="GO:0009381">
    <property type="term" value="F:excinuclease ABC activity"/>
    <property type="evidence" value="ECO:0007669"/>
    <property type="project" value="InterPro"/>
</dbReference>
<evidence type="ECO:0000256" key="1">
    <source>
        <dbReference type="ARBA" id="ARBA00022490"/>
    </source>
</evidence>
<dbReference type="SUPFAM" id="SSF46600">
    <property type="entry name" value="C-terminal UvrC-binding domain of UvrB"/>
    <property type="match status" value="1"/>
</dbReference>
<dbReference type="PROSITE" id="PS50165">
    <property type="entry name" value="UVRC"/>
    <property type="match status" value="1"/>
</dbReference>
<dbReference type="Pfam" id="PF08459">
    <property type="entry name" value="UvrC_RNaseH_dom"/>
    <property type="match status" value="1"/>
</dbReference>
<dbReference type="InterPro" id="IPR050066">
    <property type="entry name" value="UvrABC_protein_C"/>
</dbReference>
<proteinExistence type="inferred from homology"/>
<dbReference type="Pfam" id="PF02151">
    <property type="entry name" value="UVR"/>
    <property type="match status" value="1"/>
</dbReference>
<name>A0A3B0QRN5_9ZZZZ</name>
<dbReference type="SMART" id="SM00465">
    <property type="entry name" value="GIYc"/>
    <property type="match status" value="1"/>
</dbReference>
<feature type="domain" description="UvrC family homology region profile" evidence="8">
    <location>
        <begin position="280"/>
        <end position="489"/>
    </location>
</feature>
<dbReference type="PROSITE" id="PS50164">
    <property type="entry name" value="GIY_YIG"/>
    <property type="match status" value="1"/>
</dbReference>
<accession>A0A3B0QRN5</accession>
<feature type="domain" description="GIY-YIG" evidence="7">
    <location>
        <begin position="22"/>
        <end position="100"/>
    </location>
</feature>
<dbReference type="AlphaFoldDB" id="A0A3B0QRN5"/>
<dbReference type="Gene3D" id="1.10.150.20">
    <property type="entry name" value="5' to 3' exonuclease, C-terminal subdomain"/>
    <property type="match status" value="1"/>
</dbReference>
<dbReference type="Gene3D" id="3.40.1440.10">
    <property type="entry name" value="GIY-YIG endonuclease"/>
    <property type="match status" value="1"/>
</dbReference>
<evidence type="ECO:0000256" key="5">
    <source>
        <dbReference type="ARBA" id="ARBA00023204"/>
    </source>
</evidence>
<evidence type="ECO:0000256" key="4">
    <source>
        <dbReference type="ARBA" id="ARBA00022881"/>
    </source>
</evidence>
<dbReference type="GO" id="GO:0006289">
    <property type="term" value="P:nucleotide-excision repair"/>
    <property type="evidence" value="ECO:0007669"/>
    <property type="project" value="InterPro"/>
</dbReference>
<dbReference type="PANTHER" id="PTHR30562">
    <property type="entry name" value="UVRC/OXIDOREDUCTASE"/>
    <property type="match status" value="1"/>
</dbReference>
<dbReference type="InterPro" id="IPR035901">
    <property type="entry name" value="GIY-YIG_endonuc_sf"/>
</dbReference>
<dbReference type="InterPro" id="IPR001943">
    <property type="entry name" value="UVR_dom"/>
</dbReference>
<keyword evidence="2" id="KW-0227">DNA damage</keyword>
<reference evidence="9" key="1">
    <citation type="submission" date="2018-06" db="EMBL/GenBank/DDBJ databases">
        <authorList>
            <person name="Zhirakovskaya E."/>
        </authorList>
    </citation>
    <scope>NUCLEOTIDE SEQUENCE</scope>
</reference>
<keyword evidence="5" id="KW-0234">DNA repair</keyword>
<dbReference type="PANTHER" id="PTHR30562:SF1">
    <property type="entry name" value="UVRABC SYSTEM PROTEIN C"/>
    <property type="match status" value="1"/>
</dbReference>
<protein>
    <submittedName>
        <fullName evidence="9">Excinuclease ABC subunit C</fullName>
    </submittedName>
</protein>
<dbReference type="InterPro" id="IPR010994">
    <property type="entry name" value="RuvA_2-like"/>
</dbReference>
<dbReference type="InterPro" id="IPR000305">
    <property type="entry name" value="GIY-YIG_endonuc"/>
</dbReference>
<gene>
    <name evidence="9" type="ORF">MNBD_DELTA01-720</name>
</gene>
<evidence type="ECO:0000259" key="6">
    <source>
        <dbReference type="PROSITE" id="PS50151"/>
    </source>
</evidence>
<dbReference type="SUPFAM" id="SSF47781">
    <property type="entry name" value="RuvA domain 2-like"/>
    <property type="match status" value="1"/>
</dbReference>
<dbReference type="InterPro" id="IPR004791">
    <property type="entry name" value="UvrC"/>
</dbReference>
<keyword evidence="3" id="KW-0228">DNA excision</keyword>
<dbReference type="SUPFAM" id="SSF82771">
    <property type="entry name" value="GIY-YIG endonuclease"/>
    <property type="match status" value="1"/>
</dbReference>
<dbReference type="CDD" id="cd10434">
    <property type="entry name" value="GIY-YIG_UvrC_Cho"/>
    <property type="match status" value="1"/>
</dbReference>
<sequence length="627" mass="69796">MQSKKGLQSENSIEEKIKRLPTGPGVYLMKKGRAILYIGKAKNLRSRVRSYFRKSGDTRYAVRFLSSKVDDIDVIVTANETEALILEDTLLKKHKPRYNIRLKDDKTYVSIKITMAEKFPRILVGRRIRDDGARYFGPYASAREVRGIVKFIRRLFPLCVCSPHEFRNRVRPCLDHQMGLCAAPATGEINEAEYAGLVGGAVMFLEGKNKELLRGLKKDMQAASGSHDYERAAVLRDRIRSIEDILQEQKVVSFDCIDQDIFGLYREESAPDKEADGESLAIVALFIRGGRLVSTRDFIFLDNGMEGSEIMSSFLSQFYRKTGAFIPKEVYTSERLPDAGIIAGWLGERKGRKVIVRRPVRGAKLGLVEMALANAQEALGKSRSLTEDASIIALKGRLKLAELPRVIEAFDISNLGSKEAVGAMVCFSGGKPEKERYRRYKMRTKGPDDYAMMEELLTRRYKNTGQLPLPDLILIDGGKGQLGVACKVMAELGIKDVELASLAKEKAVQGGVGVTVGQEKPGVGERVFRPGRKDPIFLKEGSKGDLLLRHVRDEVHRFAIGYHRSLRGKAALRSVLDEVAGIGKERRRQLFECFGDIDGIRRASLAELEGLPGISAGVAAAIKKKLK</sequence>
<dbReference type="InterPro" id="IPR001162">
    <property type="entry name" value="UvrC_RNase_H_dom"/>
</dbReference>
<dbReference type="Pfam" id="PF22920">
    <property type="entry name" value="UvrC_RNaseH"/>
    <property type="match status" value="1"/>
</dbReference>